<dbReference type="InterPro" id="IPR014756">
    <property type="entry name" value="Ig_E-set"/>
</dbReference>
<feature type="coiled-coil region" evidence="1">
    <location>
        <begin position="349"/>
        <end position="449"/>
    </location>
</feature>
<dbReference type="GO" id="GO:0009507">
    <property type="term" value="C:chloroplast"/>
    <property type="evidence" value="ECO:0007669"/>
    <property type="project" value="UniProtKB-ARBA"/>
</dbReference>
<dbReference type="AlphaFoldDB" id="A0AAW1XF99"/>
<name>A0AAW1XF99_RUBAR</name>
<organism evidence="4 5">
    <name type="scientific">Rubus argutus</name>
    <name type="common">Southern blackberry</name>
    <dbReference type="NCBI Taxonomy" id="59490"/>
    <lineage>
        <taxon>Eukaryota</taxon>
        <taxon>Viridiplantae</taxon>
        <taxon>Streptophyta</taxon>
        <taxon>Embryophyta</taxon>
        <taxon>Tracheophyta</taxon>
        <taxon>Spermatophyta</taxon>
        <taxon>Magnoliopsida</taxon>
        <taxon>eudicotyledons</taxon>
        <taxon>Gunneridae</taxon>
        <taxon>Pentapetalae</taxon>
        <taxon>rosids</taxon>
        <taxon>fabids</taxon>
        <taxon>Rosales</taxon>
        <taxon>Rosaceae</taxon>
        <taxon>Rosoideae</taxon>
        <taxon>Rosoideae incertae sedis</taxon>
        <taxon>Rubus</taxon>
    </lineage>
</organism>
<feature type="compositionally biased region" description="Polar residues" evidence="2">
    <location>
        <begin position="228"/>
        <end position="252"/>
    </location>
</feature>
<feature type="domain" description="AMP-activated protein kinase glycogen-binding" evidence="3">
    <location>
        <begin position="450"/>
        <end position="524"/>
    </location>
</feature>
<keyword evidence="1" id="KW-0175">Coiled coil</keyword>
<gene>
    <name evidence="4" type="ORF">M0R45_022334</name>
</gene>
<dbReference type="Gene3D" id="2.60.40.10">
    <property type="entry name" value="Immunoglobulins"/>
    <property type="match status" value="1"/>
</dbReference>
<dbReference type="SUPFAM" id="SSF81296">
    <property type="entry name" value="E set domains"/>
    <property type="match status" value="1"/>
</dbReference>
<dbReference type="PANTHER" id="PTHR47434:SF1">
    <property type="entry name" value="PROTEIN PTST HOMOLOG 2, CHLOROPLASTIC"/>
    <property type="match status" value="1"/>
</dbReference>
<keyword evidence="5" id="KW-1185">Reference proteome</keyword>
<reference evidence="4 5" key="1">
    <citation type="journal article" date="2023" name="G3 (Bethesda)">
        <title>A chromosome-length genome assembly and annotation of blackberry (Rubus argutus, cv. 'Hillquist').</title>
        <authorList>
            <person name="Bruna T."/>
            <person name="Aryal R."/>
            <person name="Dudchenko O."/>
            <person name="Sargent D.J."/>
            <person name="Mead D."/>
            <person name="Buti M."/>
            <person name="Cavallini A."/>
            <person name="Hytonen T."/>
            <person name="Andres J."/>
            <person name="Pham M."/>
            <person name="Weisz D."/>
            <person name="Mascagni F."/>
            <person name="Usai G."/>
            <person name="Natali L."/>
            <person name="Bassil N."/>
            <person name="Fernandez G.E."/>
            <person name="Lomsadze A."/>
            <person name="Armour M."/>
            <person name="Olukolu B."/>
            <person name="Poorten T."/>
            <person name="Britton C."/>
            <person name="Davik J."/>
            <person name="Ashrafi H."/>
            <person name="Aiden E.L."/>
            <person name="Borodovsky M."/>
            <person name="Worthington M."/>
        </authorList>
    </citation>
    <scope>NUCLEOTIDE SEQUENCE [LARGE SCALE GENOMIC DNA]</scope>
    <source>
        <strain evidence="4">PI 553951</strain>
    </source>
</reference>
<dbReference type="EMBL" id="JBEDUW010000004">
    <property type="protein sequence ID" value="KAK9935224.1"/>
    <property type="molecule type" value="Genomic_DNA"/>
</dbReference>
<dbReference type="PANTHER" id="PTHR47434">
    <property type="entry name" value="PROTEIN PTST HOMOLOG 3, CHLOROPLASTIC"/>
    <property type="match status" value="1"/>
</dbReference>
<dbReference type="Pfam" id="PF16561">
    <property type="entry name" value="AMPK1_CBM"/>
    <property type="match status" value="1"/>
</dbReference>
<dbReference type="CDD" id="cd02859">
    <property type="entry name" value="E_set_AMPKbeta_like_N"/>
    <property type="match status" value="1"/>
</dbReference>
<dbReference type="InterPro" id="IPR032640">
    <property type="entry name" value="AMPK1_CBM"/>
</dbReference>
<dbReference type="InterPro" id="IPR013783">
    <property type="entry name" value="Ig-like_fold"/>
</dbReference>
<dbReference type="Proteomes" id="UP001457282">
    <property type="component" value="Unassembled WGS sequence"/>
</dbReference>
<feature type="region of interest" description="Disordered" evidence="2">
    <location>
        <begin position="220"/>
        <end position="276"/>
    </location>
</feature>
<proteinExistence type="predicted"/>
<evidence type="ECO:0000313" key="5">
    <source>
        <dbReference type="Proteomes" id="UP001457282"/>
    </source>
</evidence>
<protein>
    <recommendedName>
        <fullName evidence="3">AMP-activated protein kinase glycogen-binding domain-containing protein</fullName>
    </recommendedName>
</protein>
<evidence type="ECO:0000256" key="2">
    <source>
        <dbReference type="SAM" id="MobiDB-lite"/>
    </source>
</evidence>
<evidence type="ECO:0000313" key="4">
    <source>
        <dbReference type="EMBL" id="KAK9935224.1"/>
    </source>
</evidence>
<evidence type="ECO:0000259" key="3">
    <source>
        <dbReference type="Pfam" id="PF16561"/>
    </source>
</evidence>
<accession>A0AAW1XF99</accession>
<evidence type="ECO:0000256" key="1">
    <source>
        <dbReference type="SAM" id="Coils"/>
    </source>
</evidence>
<sequence length="526" mass="58529">MLTFTTASTQFPNLIPGAFPPILYAANSRAGMRWRHRVQPMSFVVVRDGGCSLLGFSEPKKVGCSGFVRRCADSDWEGDFALEAEILEFMKSSEKPQAFPSKSDLVQAGRLDLVDAIVKQGGWLSLGWDLDEDEIAQESDFRNWDSIMAEGYESSASIGDQIRVSATVSSQAASSSGRPLEPATTEVDTGIEGILNRLEKQRNLTLGFVLKDKEDSICLQNNDKKCPETSTDATVATTSKSSRPASLNSNEAIPNDSGGRPNHSRSLSDDVQVNSPKPEMWRTWSTQRAGSSCLDFEAGEFCYDDMGGSKGVSQDEILQMKEGTNEPDGRKELDSHHAVINYKQVRSRMQHLESELSSVLRSLRSKTNEVAPKEGHQSSSDDLRNLSDAWEFQENEIMHAQNKLRSTRAKLAVLEGKMALAIIDVQKIVEEKQKRVNDARRALRLLRTALIVWTNSASEVLLAGSYDGWTTQRKMEMSSTGIFSVSLKLYPGRYEIKFIVDGEWRIDPLRPIVRNNGYENNILIIT</sequence>
<comment type="caution">
    <text evidence="4">The sequence shown here is derived from an EMBL/GenBank/DDBJ whole genome shotgun (WGS) entry which is preliminary data.</text>
</comment>